<feature type="chain" id="PRO_5044895575" description="Chemosensory protein" evidence="1">
    <location>
        <begin position="20"/>
        <end position="128"/>
    </location>
</feature>
<accession>A0ABD2PCX4</accession>
<reference evidence="2 3" key="1">
    <citation type="journal article" date="2021" name="BMC Biol.">
        <title>Horizontally acquired antibacterial genes associated with adaptive radiation of ladybird beetles.</title>
        <authorList>
            <person name="Li H.S."/>
            <person name="Tang X.F."/>
            <person name="Huang Y.H."/>
            <person name="Xu Z.Y."/>
            <person name="Chen M.L."/>
            <person name="Du X.Y."/>
            <person name="Qiu B.Y."/>
            <person name="Chen P.T."/>
            <person name="Zhang W."/>
            <person name="Slipinski A."/>
            <person name="Escalona H.E."/>
            <person name="Waterhouse R.M."/>
            <person name="Zwick A."/>
            <person name="Pang H."/>
        </authorList>
    </citation>
    <scope>NUCLEOTIDE SEQUENCE [LARGE SCALE GENOMIC DNA]</scope>
    <source>
        <strain evidence="2">SYSU2018</strain>
    </source>
</reference>
<comment type="caution">
    <text evidence="2">The sequence shown here is derived from an EMBL/GenBank/DDBJ whole genome shotgun (WGS) entry which is preliminary data.</text>
</comment>
<keyword evidence="3" id="KW-1185">Reference proteome</keyword>
<keyword evidence="1" id="KW-0732">Signal</keyword>
<dbReference type="EMBL" id="JABFTP020000185">
    <property type="protein sequence ID" value="KAL3288647.1"/>
    <property type="molecule type" value="Genomic_DNA"/>
</dbReference>
<dbReference type="PANTHER" id="PTHR11257">
    <property type="entry name" value="CHEMOSENSORY PROTEIN-RELATED"/>
    <property type="match status" value="1"/>
</dbReference>
<protein>
    <recommendedName>
        <fullName evidence="4">Chemosensory protein</fullName>
    </recommendedName>
</protein>
<dbReference type="InterPro" id="IPR005055">
    <property type="entry name" value="A10/PebIII"/>
</dbReference>
<evidence type="ECO:0000313" key="2">
    <source>
        <dbReference type="EMBL" id="KAL3288647.1"/>
    </source>
</evidence>
<sequence>MKYSLAALFIAACVALATAATTYTNKYDKIDLDAVIKNDRLLKSYVKCLLETGGCRPDGVELKSVLPDALQTDCEKCTEAQKIGSRKMIRHLLKNKREWWNELEVKYDPKKVYVNKYRDELLREGIVL</sequence>
<dbReference type="InterPro" id="IPR036682">
    <property type="entry name" value="OS_D_A10/PebIII_sf"/>
</dbReference>
<dbReference type="SUPFAM" id="SSF100910">
    <property type="entry name" value="Chemosensory protein Csp2"/>
    <property type="match status" value="1"/>
</dbReference>
<proteinExistence type="predicted"/>
<evidence type="ECO:0000256" key="1">
    <source>
        <dbReference type="SAM" id="SignalP"/>
    </source>
</evidence>
<gene>
    <name evidence="2" type="ORF">HHI36_003080</name>
</gene>
<organism evidence="2 3">
    <name type="scientific">Cryptolaemus montrouzieri</name>
    <dbReference type="NCBI Taxonomy" id="559131"/>
    <lineage>
        <taxon>Eukaryota</taxon>
        <taxon>Metazoa</taxon>
        <taxon>Ecdysozoa</taxon>
        <taxon>Arthropoda</taxon>
        <taxon>Hexapoda</taxon>
        <taxon>Insecta</taxon>
        <taxon>Pterygota</taxon>
        <taxon>Neoptera</taxon>
        <taxon>Endopterygota</taxon>
        <taxon>Coleoptera</taxon>
        <taxon>Polyphaga</taxon>
        <taxon>Cucujiformia</taxon>
        <taxon>Coccinelloidea</taxon>
        <taxon>Coccinellidae</taxon>
        <taxon>Scymninae</taxon>
        <taxon>Scymnini</taxon>
        <taxon>Cryptolaemus</taxon>
    </lineage>
</organism>
<dbReference type="Pfam" id="PF03392">
    <property type="entry name" value="OS-D"/>
    <property type="match status" value="1"/>
</dbReference>
<dbReference type="PANTHER" id="PTHR11257:SF12">
    <property type="entry name" value="EJACULATORY BULB-SPECIFIC PROTEIN 3-RELATED"/>
    <property type="match status" value="1"/>
</dbReference>
<evidence type="ECO:0000313" key="3">
    <source>
        <dbReference type="Proteomes" id="UP001516400"/>
    </source>
</evidence>
<dbReference type="Gene3D" id="1.10.2080.10">
    <property type="entry name" value="Insect odorant-binding protein A10/Ejaculatory bulb-specific protein 3"/>
    <property type="match status" value="1"/>
</dbReference>
<feature type="signal peptide" evidence="1">
    <location>
        <begin position="1"/>
        <end position="19"/>
    </location>
</feature>
<name>A0ABD2PCX4_9CUCU</name>
<dbReference type="AlphaFoldDB" id="A0ABD2PCX4"/>
<evidence type="ECO:0008006" key="4">
    <source>
        <dbReference type="Google" id="ProtNLM"/>
    </source>
</evidence>
<dbReference type="Proteomes" id="UP001516400">
    <property type="component" value="Unassembled WGS sequence"/>
</dbReference>